<dbReference type="InterPro" id="IPR012308">
    <property type="entry name" value="DNA_ligase_ATP-dep_N"/>
</dbReference>
<dbReference type="Gene3D" id="3.30.470.30">
    <property type="entry name" value="DNA ligase/mRNA capping enzyme"/>
    <property type="match status" value="1"/>
</dbReference>
<proteinExistence type="inferred from homology"/>
<dbReference type="GO" id="GO:0005634">
    <property type="term" value="C:nucleus"/>
    <property type="evidence" value="ECO:0007669"/>
    <property type="project" value="TreeGrafter"/>
</dbReference>
<dbReference type="GO" id="GO:0003677">
    <property type="term" value="F:DNA binding"/>
    <property type="evidence" value="ECO:0007669"/>
    <property type="project" value="InterPro"/>
</dbReference>
<dbReference type="GO" id="GO:0006310">
    <property type="term" value="P:DNA recombination"/>
    <property type="evidence" value="ECO:0007669"/>
    <property type="project" value="InterPro"/>
</dbReference>
<dbReference type="InterPro" id="IPR036599">
    <property type="entry name" value="DNA_ligase_N_sf"/>
</dbReference>
<dbReference type="Pfam" id="PF04675">
    <property type="entry name" value="DNA_ligase_A_N"/>
    <property type="match status" value="1"/>
</dbReference>
<dbReference type="GO" id="GO:0005739">
    <property type="term" value="C:mitochondrion"/>
    <property type="evidence" value="ECO:0007669"/>
    <property type="project" value="TreeGrafter"/>
</dbReference>
<evidence type="ECO:0000313" key="8">
    <source>
        <dbReference type="Proteomes" id="UP000799778"/>
    </source>
</evidence>
<dbReference type="PANTHER" id="PTHR45674">
    <property type="entry name" value="DNA LIGASE 1/3 FAMILY MEMBER"/>
    <property type="match status" value="1"/>
</dbReference>
<name>A0A6A5Y6D8_9PLEO</name>
<dbReference type="SUPFAM" id="SSF56091">
    <property type="entry name" value="DNA ligase/mRNA capping enzyme, catalytic domain"/>
    <property type="match status" value="1"/>
</dbReference>
<keyword evidence="2" id="KW-0436">Ligase</keyword>
<evidence type="ECO:0000256" key="2">
    <source>
        <dbReference type="ARBA" id="ARBA00022598"/>
    </source>
</evidence>
<dbReference type="EMBL" id="ML978066">
    <property type="protein sequence ID" value="KAF2021088.1"/>
    <property type="molecule type" value="Genomic_DNA"/>
</dbReference>
<accession>A0A6A5Y6D8</accession>
<dbReference type="RefSeq" id="XP_033389427.1">
    <property type="nucleotide sequence ID" value="XM_033530249.1"/>
</dbReference>
<dbReference type="InterPro" id="IPR012340">
    <property type="entry name" value="NA-bd_OB-fold"/>
</dbReference>
<dbReference type="GO" id="GO:0003910">
    <property type="term" value="F:DNA ligase (ATP) activity"/>
    <property type="evidence" value="ECO:0007669"/>
    <property type="project" value="InterPro"/>
</dbReference>
<keyword evidence="8" id="KW-1185">Reference proteome</keyword>
<evidence type="ECO:0000256" key="5">
    <source>
        <dbReference type="SAM" id="MobiDB-lite"/>
    </source>
</evidence>
<feature type="compositionally biased region" description="Low complexity" evidence="5">
    <location>
        <begin position="747"/>
        <end position="764"/>
    </location>
</feature>
<feature type="region of interest" description="Disordered" evidence="5">
    <location>
        <begin position="720"/>
        <end position="770"/>
    </location>
</feature>
<dbReference type="PANTHER" id="PTHR45674:SF12">
    <property type="entry name" value="ATP DEPENDENT DNA LIGASE DOMAIN-CONTAINING PROTEIN"/>
    <property type="match status" value="1"/>
</dbReference>
<dbReference type="AlphaFoldDB" id="A0A6A5Y6D8"/>
<comment type="similarity">
    <text evidence="1">Belongs to the ATP-dependent DNA ligase family.</text>
</comment>
<evidence type="ECO:0000313" key="7">
    <source>
        <dbReference type="EMBL" id="KAF2021088.1"/>
    </source>
</evidence>
<evidence type="ECO:0000256" key="1">
    <source>
        <dbReference type="ARBA" id="ARBA00007572"/>
    </source>
</evidence>
<dbReference type="Proteomes" id="UP000799778">
    <property type="component" value="Unassembled WGS sequence"/>
</dbReference>
<reference evidence="7" key="1">
    <citation type="journal article" date="2020" name="Stud. Mycol.">
        <title>101 Dothideomycetes genomes: a test case for predicting lifestyles and emergence of pathogens.</title>
        <authorList>
            <person name="Haridas S."/>
            <person name="Albert R."/>
            <person name="Binder M."/>
            <person name="Bloem J."/>
            <person name="Labutti K."/>
            <person name="Salamov A."/>
            <person name="Andreopoulos B."/>
            <person name="Baker S."/>
            <person name="Barry K."/>
            <person name="Bills G."/>
            <person name="Bluhm B."/>
            <person name="Cannon C."/>
            <person name="Castanera R."/>
            <person name="Culley D."/>
            <person name="Daum C."/>
            <person name="Ezra D."/>
            <person name="Gonzalez J."/>
            <person name="Henrissat B."/>
            <person name="Kuo A."/>
            <person name="Liang C."/>
            <person name="Lipzen A."/>
            <person name="Lutzoni F."/>
            <person name="Magnuson J."/>
            <person name="Mondo S."/>
            <person name="Nolan M."/>
            <person name="Ohm R."/>
            <person name="Pangilinan J."/>
            <person name="Park H.-J."/>
            <person name="Ramirez L."/>
            <person name="Alfaro M."/>
            <person name="Sun H."/>
            <person name="Tritt A."/>
            <person name="Yoshinaga Y."/>
            <person name="Zwiers L.-H."/>
            <person name="Turgeon B."/>
            <person name="Goodwin S."/>
            <person name="Spatafora J."/>
            <person name="Crous P."/>
            <person name="Grigoriev I."/>
        </authorList>
    </citation>
    <scope>NUCLEOTIDE SEQUENCE</scope>
    <source>
        <strain evidence="7">CBS 175.79</strain>
    </source>
</reference>
<organism evidence="7 8">
    <name type="scientific">Aaosphaeria arxii CBS 175.79</name>
    <dbReference type="NCBI Taxonomy" id="1450172"/>
    <lineage>
        <taxon>Eukaryota</taxon>
        <taxon>Fungi</taxon>
        <taxon>Dikarya</taxon>
        <taxon>Ascomycota</taxon>
        <taxon>Pezizomycotina</taxon>
        <taxon>Dothideomycetes</taxon>
        <taxon>Pleosporomycetidae</taxon>
        <taxon>Pleosporales</taxon>
        <taxon>Pleosporales incertae sedis</taxon>
        <taxon>Aaosphaeria</taxon>
    </lineage>
</organism>
<keyword evidence="3" id="KW-0547">Nucleotide-binding</keyword>
<dbReference type="OrthoDB" id="2160351at2759"/>
<dbReference type="Gene3D" id="2.40.50.140">
    <property type="entry name" value="Nucleic acid-binding proteins"/>
    <property type="match status" value="1"/>
</dbReference>
<evidence type="ECO:0000256" key="4">
    <source>
        <dbReference type="ARBA" id="ARBA00022840"/>
    </source>
</evidence>
<protein>
    <recommendedName>
        <fullName evidence="6">ATP-dependent DNA ligase family profile domain-containing protein</fullName>
    </recommendedName>
</protein>
<feature type="compositionally biased region" description="Polar residues" evidence="5">
    <location>
        <begin position="731"/>
        <end position="746"/>
    </location>
</feature>
<gene>
    <name evidence="7" type="ORF">BU24DRAFT_438352</name>
</gene>
<dbReference type="Pfam" id="PF01068">
    <property type="entry name" value="DNA_ligase_A_M"/>
    <property type="match status" value="1"/>
</dbReference>
<feature type="domain" description="ATP-dependent DNA ligase family profile" evidence="6">
    <location>
        <begin position="413"/>
        <end position="559"/>
    </location>
</feature>
<dbReference type="CDD" id="cd08039">
    <property type="entry name" value="Adenylation_DNA_ligase_Fungal"/>
    <property type="match status" value="1"/>
</dbReference>
<dbReference type="PROSITE" id="PS50160">
    <property type="entry name" value="DNA_LIGASE_A3"/>
    <property type="match status" value="1"/>
</dbReference>
<dbReference type="GO" id="GO:1903461">
    <property type="term" value="P:Okazaki fragment processing involved in mitotic DNA replication"/>
    <property type="evidence" value="ECO:0007669"/>
    <property type="project" value="TreeGrafter"/>
</dbReference>
<keyword evidence="4" id="KW-0067">ATP-binding</keyword>
<evidence type="ECO:0000256" key="3">
    <source>
        <dbReference type="ARBA" id="ARBA00022741"/>
    </source>
</evidence>
<dbReference type="GO" id="GO:0006281">
    <property type="term" value="P:DNA repair"/>
    <property type="evidence" value="ECO:0007669"/>
    <property type="project" value="InterPro"/>
</dbReference>
<dbReference type="Gene3D" id="1.10.3260.10">
    <property type="entry name" value="DNA ligase, ATP-dependent, N-terminal domain"/>
    <property type="match status" value="1"/>
</dbReference>
<sequence>MRKNSEQVTATSVSTAEELSFNHVCQLLQGVENIVKTKTITSGTPNDKEEKKVRNFIAGWFAEHRKAIDHPSTDGGAFLSIVFPHHRKDRVHGFKTPSLARKIANLLQFNNAQRLVYDRWEQSKDGDLGVYVERAMRPWDNTWKNKKPISISRVDRLLVQLAAKCRFSDIATRRKKQKEFSTDTELKNIFIQLESWEAKWFVRLILRDHCTLNLNETFVFGRYHFLLPLLLKFQNDFGAAFSLLRSELKEYPPVPPSNDEQRMRLEAAWKLRPVVGVKIGRPPFYKAWSFKHCFDMLNQQAWAAEIKYDGEYCEIHVNLDDEKTPIQIFSKNGKDATNDRKALCRVIRSALRLGQTTCRIRRNCVILGEMVLYSDKERKILPFSKIRKHISRSGMTFGAKQDSLPHEWEHLMIVFFDVLVLDDDPVLRKTLQDRRNVLRDLVDTIPGRSMRSQWTLLDFKKSSDGMTDLKQAFALALAQRQEGLVLKPLHSPYFPMHTGIQDRRPGFFIKMKKDYLADMGGSRDLGDFAIVGASYNPQIAAKSHVRPLHWTHFHLGCLKNKASLHHTGVKPLFKIVGVLSLEHCIPKHDLRYLNIHGRLRERQLDDEGCTEEFDFEESNGFDAQMSVAFKQPFVAEILGGGYETVQNETFEMLRHPRLKKIHSDRTWEDAVTMEDLEALASEKWCVPDHTELSGHARDVALLMRRYVGRQDSTTTAATLTSSAMKSGGPPNYQTTPSISETDPSLPSQSNTTSSTSNATQCTSSTREEAGRLDYYAPAFAEEEGEGAVGGYGFE</sequence>
<dbReference type="InterPro" id="IPR050191">
    <property type="entry name" value="ATP-dep_DNA_ligase"/>
</dbReference>
<dbReference type="GO" id="GO:0005524">
    <property type="term" value="F:ATP binding"/>
    <property type="evidence" value="ECO:0007669"/>
    <property type="project" value="UniProtKB-KW"/>
</dbReference>
<dbReference type="GeneID" id="54287646"/>
<evidence type="ECO:0000259" key="6">
    <source>
        <dbReference type="PROSITE" id="PS50160"/>
    </source>
</evidence>
<dbReference type="InterPro" id="IPR012310">
    <property type="entry name" value="DNA_ligase_ATP-dep_cent"/>
</dbReference>